<feature type="domain" description="Glycoside hydrolase family 38 central" evidence="9">
    <location>
        <begin position="557"/>
        <end position="636"/>
    </location>
</feature>
<protein>
    <recommendedName>
        <fullName evidence="8">Alpha-mannosidase</fullName>
        <ecNumber evidence="3">3.2.1.24</ecNumber>
    </recommendedName>
</protein>
<dbReference type="Pfam" id="PF22907">
    <property type="entry name" value="Ams1-like_1st"/>
    <property type="match status" value="1"/>
</dbReference>
<sequence length="1137" mass="126949">MSREALSKKGHYPQLNFEARPKHLNDIRGRLDQFLGGHYGGYNLSALLYAHRLDDTEHVKLEVWSAPGRSKPTFEEAKRQTYKPAKKGDSFGPSWTNHWFKVTLHIPADWEDYERVQLEFDCSGEAMVYTTDGDPIHGLTGGFDGDRRVEFIIPPHARRAGVAHYYVEASCNGMFGQNNVDPPDQNRSYRLNSADLVVPNQEAWRLMWDFDALHQLVNTLPGDSSLAMRAQYAANEIMNVFQQGKLESVGPARKVAEVVLGKNWEKKISEESKNAEDQKGSLWGVGHCHIDTAWLWPFSVTQQKSARSWSTQIDLMERYPEHRFSATQAQQFKWVEELYPTLFSRIKEKVSEGKFQPLGATWVEMDTNMPSGEALVRQFLYGQRYYESRFGFRSNTFVLPDTFGYSSQLPQICRLAGAYNFFTQKLSWNSINRFPHTTFNWLGLDGSQVLTHMTPVDNYNSQCNMDDVRRGTTGHKNLEVTANALLLFGNGDGGGGPTPPMLEKLRRARAVGKQHDAGGQLPLVKMGGSFEEFFETVRDETVDGTRLPNWRGELYFELHRGTYTSHGSIKKGNRKSENLMREAEYAATMASLIDPDYEYPKSRIDAAWEDLLLCQFHDVLPGSGIAMIYEDAEAKYAKLGKSITAVLHEAQAVMYKNSRPLVPGETVVKNGTIFAVNNLPNYPRVEVVEVPLSGKGDAALKSCAAQVSTNGKQAYLLVDASQEGIVGLPKGLYADVPRAQALQTGAESFVVANNSLKMTIHEGRITSIIDLSLDKELIPKGQTGGMVIMEDHPNSWDAWEVDSFHLEKQTHLKFGAVSVLEAGPLKAVLGATVLLGQTRMEVKIEMDGIAGSLKGDARSLIKFSAVVDWREKHQFLKFELPLDIHSDNATYDTQFGTVARPTHRNTSWDAAKFEVCGHKFADLSEYGYGVAILNESKYGYATEGNVMRLSLLRAPTQPDADCDMGTHQFSWAIYPHLGTFVESDVAKVAVAFNNPMSLRVSTEANELASHQLSRSSPFSVHGAANVMLETIKRGEDDVSAKESLTIILRLFEHLGGHAKATLKIAGLDVKKAEIVNLLEDHVEDLKLHSLETHLDNDDTPSEAYAVKLAFRGYEIKTVRLTVAAPTKKKSFGGWIKL</sequence>
<dbReference type="SMART" id="SM00872">
    <property type="entry name" value="Alpha-mann_mid"/>
    <property type="match status" value="1"/>
</dbReference>
<dbReference type="STRING" id="71784.A0A1Y2BM18"/>
<keyword evidence="11" id="KW-1185">Reference proteome</keyword>
<dbReference type="FunCoup" id="A0A1Y2BM18">
    <property type="interactions" value="53"/>
</dbReference>
<dbReference type="InterPro" id="IPR011330">
    <property type="entry name" value="Glyco_hydro/deAcase_b/a-brl"/>
</dbReference>
<dbReference type="InterPro" id="IPR041147">
    <property type="entry name" value="GH38_C"/>
</dbReference>
<comment type="caution">
    <text evidence="10">The sequence shown here is derived from an EMBL/GenBank/DDBJ whole genome shotgun (WGS) entry which is preliminary data.</text>
</comment>
<keyword evidence="4" id="KW-0479">Metal-binding</keyword>
<comment type="function">
    <text evidence="7">Degrades free oligosaccharides in the vacuole.</text>
</comment>
<evidence type="ECO:0000256" key="7">
    <source>
        <dbReference type="ARBA" id="ARBA00054985"/>
    </source>
</evidence>
<accession>A0A1Y2BM18</accession>
<dbReference type="GO" id="GO:0046872">
    <property type="term" value="F:metal ion binding"/>
    <property type="evidence" value="ECO:0007669"/>
    <property type="project" value="UniProtKB-KW"/>
</dbReference>
<dbReference type="InterPro" id="IPR028995">
    <property type="entry name" value="Glyco_hydro_57/38_cen_sf"/>
</dbReference>
<evidence type="ECO:0000256" key="8">
    <source>
        <dbReference type="ARBA" id="ARBA00071615"/>
    </source>
</evidence>
<proteinExistence type="inferred from homology"/>
<evidence type="ECO:0000259" key="9">
    <source>
        <dbReference type="SMART" id="SM00872"/>
    </source>
</evidence>
<dbReference type="InParanoid" id="A0A1Y2BM18"/>
<dbReference type="InterPro" id="IPR011013">
    <property type="entry name" value="Gal_mutarotase_sf_dom"/>
</dbReference>
<name>A0A1Y2BM18_9TREE</name>
<comment type="similarity">
    <text evidence="2">Belongs to the glycosyl hydrolase 38 family.</text>
</comment>
<dbReference type="Pfam" id="PF01074">
    <property type="entry name" value="Glyco_hydro_38N"/>
    <property type="match status" value="1"/>
</dbReference>
<dbReference type="Gene3D" id="2.70.98.30">
    <property type="entry name" value="Golgi alpha-mannosidase II, domain 4"/>
    <property type="match status" value="1"/>
</dbReference>
<dbReference type="GO" id="GO:0006013">
    <property type="term" value="P:mannose metabolic process"/>
    <property type="evidence" value="ECO:0007669"/>
    <property type="project" value="InterPro"/>
</dbReference>
<dbReference type="SUPFAM" id="SSF88688">
    <property type="entry name" value="Families 57/38 glycoside transferase middle domain"/>
    <property type="match status" value="1"/>
</dbReference>
<dbReference type="InterPro" id="IPR011682">
    <property type="entry name" value="Glyco_hydro_38_C"/>
</dbReference>
<dbReference type="FunFam" id="3.20.110.10:FF:000002">
    <property type="entry name" value="alpha-mannosidase 2C1 isoform X1"/>
    <property type="match status" value="1"/>
</dbReference>
<dbReference type="GO" id="GO:0009313">
    <property type="term" value="P:oligosaccharide catabolic process"/>
    <property type="evidence" value="ECO:0007669"/>
    <property type="project" value="TreeGrafter"/>
</dbReference>
<dbReference type="Gene3D" id="3.20.110.10">
    <property type="entry name" value="Glycoside hydrolase 38, N terminal domain"/>
    <property type="match status" value="1"/>
</dbReference>
<evidence type="ECO:0000256" key="2">
    <source>
        <dbReference type="ARBA" id="ARBA00009792"/>
    </source>
</evidence>
<keyword evidence="5" id="KW-0378">Hydrolase</keyword>
<dbReference type="GO" id="GO:0004559">
    <property type="term" value="F:alpha-mannosidase activity"/>
    <property type="evidence" value="ECO:0007669"/>
    <property type="project" value="UniProtKB-EC"/>
</dbReference>
<keyword evidence="6" id="KW-0326">Glycosidase</keyword>
<dbReference type="SUPFAM" id="SSF88713">
    <property type="entry name" value="Glycoside hydrolase/deacetylase"/>
    <property type="match status" value="1"/>
</dbReference>
<evidence type="ECO:0000313" key="11">
    <source>
        <dbReference type="Proteomes" id="UP000193986"/>
    </source>
</evidence>
<dbReference type="OrthoDB" id="10261055at2759"/>
<dbReference type="Pfam" id="PF17677">
    <property type="entry name" value="Glyco_hydro38C2"/>
    <property type="match status" value="1"/>
</dbReference>
<dbReference type="EMBL" id="MCFC01000001">
    <property type="protein sequence ID" value="ORY35814.1"/>
    <property type="molecule type" value="Genomic_DNA"/>
</dbReference>
<dbReference type="Proteomes" id="UP000193986">
    <property type="component" value="Unassembled WGS sequence"/>
</dbReference>
<dbReference type="InterPro" id="IPR037094">
    <property type="entry name" value="Glyco_hydro_38_cen_sf"/>
</dbReference>
<dbReference type="InterPro" id="IPR054723">
    <property type="entry name" value="Ams1-like_N"/>
</dbReference>
<dbReference type="PANTHER" id="PTHR46017:SF1">
    <property type="entry name" value="ALPHA-MANNOSIDASE 2C1"/>
    <property type="match status" value="1"/>
</dbReference>
<evidence type="ECO:0000256" key="3">
    <source>
        <dbReference type="ARBA" id="ARBA00012752"/>
    </source>
</evidence>
<dbReference type="SUPFAM" id="SSF74650">
    <property type="entry name" value="Galactose mutarotase-like"/>
    <property type="match status" value="1"/>
</dbReference>
<dbReference type="AlphaFoldDB" id="A0A1Y2BM18"/>
<gene>
    <name evidence="10" type="ORF">BCR39DRAFT_512317</name>
</gene>
<dbReference type="Gene3D" id="1.20.1270.50">
    <property type="entry name" value="Glycoside hydrolase family 38, central domain"/>
    <property type="match status" value="1"/>
</dbReference>
<dbReference type="Pfam" id="PF07748">
    <property type="entry name" value="Glyco_hydro_38C"/>
    <property type="match status" value="1"/>
</dbReference>
<dbReference type="Pfam" id="PF09261">
    <property type="entry name" value="Alpha-mann_mid"/>
    <property type="match status" value="1"/>
</dbReference>
<evidence type="ECO:0000256" key="6">
    <source>
        <dbReference type="ARBA" id="ARBA00023295"/>
    </source>
</evidence>
<reference evidence="10 11" key="1">
    <citation type="submission" date="2016-07" db="EMBL/GenBank/DDBJ databases">
        <title>Pervasive Adenine N6-methylation of Active Genes in Fungi.</title>
        <authorList>
            <consortium name="DOE Joint Genome Institute"/>
            <person name="Mondo S.J."/>
            <person name="Dannebaum R.O."/>
            <person name="Kuo R.C."/>
            <person name="Labutti K."/>
            <person name="Haridas S."/>
            <person name="Kuo A."/>
            <person name="Salamov A."/>
            <person name="Ahrendt S.R."/>
            <person name="Lipzen A."/>
            <person name="Sullivan W."/>
            <person name="Andreopoulos W.B."/>
            <person name="Clum A."/>
            <person name="Lindquist E."/>
            <person name="Daum C."/>
            <person name="Ramamoorthy G.K."/>
            <person name="Gryganskyi A."/>
            <person name="Culley D."/>
            <person name="Magnuson J.K."/>
            <person name="James T.Y."/>
            <person name="O'Malley M.A."/>
            <person name="Stajich J.E."/>
            <person name="Spatafora J.W."/>
            <person name="Visel A."/>
            <person name="Grigoriev I.V."/>
        </authorList>
    </citation>
    <scope>NUCLEOTIDE SEQUENCE [LARGE SCALE GENOMIC DNA]</scope>
    <source>
        <strain evidence="10 11">68-887.2</strain>
    </source>
</reference>
<evidence type="ECO:0000313" key="10">
    <source>
        <dbReference type="EMBL" id="ORY35814.1"/>
    </source>
</evidence>
<dbReference type="FunFam" id="2.70.98.30:FF:000001">
    <property type="entry name" value="alpha-mannosidase 2C1 isoform X2"/>
    <property type="match status" value="1"/>
</dbReference>
<dbReference type="InterPro" id="IPR027291">
    <property type="entry name" value="Glyco_hydro_38_N_sf"/>
</dbReference>
<dbReference type="EC" id="3.2.1.24" evidence="3"/>
<evidence type="ECO:0000256" key="4">
    <source>
        <dbReference type="ARBA" id="ARBA00022723"/>
    </source>
</evidence>
<comment type="catalytic activity">
    <reaction evidence="1">
        <text>Hydrolysis of terminal, non-reducing alpha-D-mannose residues in alpha-D-mannosides.</text>
        <dbReference type="EC" id="3.2.1.24"/>
    </reaction>
</comment>
<dbReference type="GO" id="GO:0030246">
    <property type="term" value="F:carbohydrate binding"/>
    <property type="evidence" value="ECO:0007669"/>
    <property type="project" value="InterPro"/>
</dbReference>
<evidence type="ECO:0000256" key="5">
    <source>
        <dbReference type="ARBA" id="ARBA00022801"/>
    </source>
</evidence>
<dbReference type="PANTHER" id="PTHR46017">
    <property type="entry name" value="ALPHA-MANNOSIDASE 2C1"/>
    <property type="match status" value="1"/>
</dbReference>
<dbReference type="FunFam" id="1.20.1270.50:FF:000004">
    <property type="entry name" value="alpha-mannosidase 2C1 isoform X1"/>
    <property type="match status" value="1"/>
</dbReference>
<dbReference type="InterPro" id="IPR015341">
    <property type="entry name" value="Glyco_hydro_38_cen"/>
</dbReference>
<dbReference type="GO" id="GO:0000329">
    <property type="term" value="C:fungal-type vacuole membrane"/>
    <property type="evidence" value="ECO:0007669"/>
    <property type="project" value="TreeGrafter"/>
</dbReference>
<evidence type="ECO:0000256" key="1">
    <source>
        <dbReference type="ARBA" id="ARBA00000365"/>
    </source>
</evidence>
<dbReference type="InterPro" id="IPR000602">
    <property type="entry name" value="Glyco_hydro_38_N"/>
</dbReference>
<organism evidence="10 11">
    <name type="scientific">Naematelia encephala</name>
    <dbReference type="NCBI Taxonomy" id="71784"/>
    <lineage>
        <taxon>Eukaryota</taxon>
        <taxon>Fungi</taxon>
        <taxon>Dikarya</taxon>
        <taxon>Basidiomycota</taxon>
        <taxon>Agaricomycotina</taxon>
        <taxon>Tremellomycetes</taxon>
        <taxon>Tremellales</taxon>
        <taxon>Naemateliaceae</taxon>
        <taxon>Naematelia</taxon>
    </lineage>
</organism>